<dbReference type="InterPro" id="IPR056768">
    <property type="entry name" value="THU_Piezo"/>
</dbReference>
<dbReference type="GO" id="GO:0016020">
    <property type="term" value="C:membrane"/>
    <property type="evidence" value="ECO:0007669"/>
    <property type="project" value="InterPro"/>
</dbReference>
<evidence type="ECO:0000313" key="2">
    <source>
        <dbReference type="EMBL" id="KAI4545167.1"/>
    </source>
</evidence>
<proteinExistence type="predicted"/>
<feature type="non-terminal residue" evidence="2">
    <location>
        <position position="146"/>
    </location>
</feature>
<dbReference type="InterPro" id="IPR027272">
    <property type="entry name" value="Piezo"/>
</dbReference>
<dbReference type="PANTHER" id="PTHR47049">
    <property type="entry name" value="PIEZO-TYPE MECHANOSENSITIVE ION CHANNEL HOMOLOG"/>
    <property type="match status" value="1"/>
</dbReference>
<dbReference type="Proteomes" id="UP001214576">
    <property type="component" value="Unassembled WGS sequence"/>
</dbReference>
<evidence type="ECO:0000259" key="1">
    <source>
        <dbReference type="Pfam" id="PF23188"/>
    </source>
</evidence>
<evidence type="ECO:0000313" key="3">
    <source>
        <dbReference type="Proteomes" id="UP001214576"/>
    </source>
</evidence>
<gene>
    <name evidence="2" type="ORF">MG293_005433</name>
</gene>
<protein>
    <recommendedName>
        <fullName evidence="1">Piezo transmembrane helical unit domain-containing protein</fullName>
    </recommendedName>
</protein>
<accession>A0AAD4UIC3</accession>
<organism evidence="2 3">
    <name type="scientific">Ovis ammon polii</name>
    <dbReference type="NCBI Taxonomy" id="230172"/>
    <lineage>
        <taxon>Eukaryota</taxon>
        <taxon>Metazoa</taxon>
        <taxon>Chordata</taxon>
        <taxon>Craniata</taxon>
        <taxon>Vertebrata</taxon>
        <taxon>Euteleostomi</taxon>
        <taxon>Mammalia</taxon>
        <taxon>Eutheria</taxon>
        <taxon>Laurasiatheria</taxon>
        <taxon>Artiodactyla</taxon>
        <taxon>Ruminantia</taxon>
        <taxon>Pecora</taxon>
        <taxon>Bovidae</taxon>
        <taxon>Caprinae</taxon>
        <taxon>Ovis</taxon>
    </lineage>
</organism>
<dbReference type="Pfam" id="PF23188">
    <property type="entry name" value="THU_Piezo1"/>
    <property type="match status" value="1"/>
</dbReference>
<comment type="caution">
    <text evidence="2">The sequence shown here is derived from an EMBL/GenBank/DDBJ whole genome shotgun (WGS) entry which is preliminary data.</text>
</comment>
<name>A0AAD4UIC3_OVIAM</name>
<keyword evidence="3" id="KW-1185">Reference proteome</keyword>
<dbReference type="AlphaFoldDB" id="A0AAD4UIC3"/>
<feature type="domain" description="Piezo transmembrane helical unit" evidence="1">
    <location>
        <begin position="1"/>
        <end position="57"/>
    </location>
</feature>
<dbReference type="PANTHER" id="PTHR47049:SF6">
    <property type="entry name" value="PIEZO-TYPE MECHANOSENSITIVE ION CHANNEL COMPONENT"/>
    <property type="match status" value="1"/>
</dbReference>
<dbReference type="EMBL" id="JAKZEL010000003">
    <property type="protein sequence ID" value="KAI4545167.1"/>
    <property type="molecule type" value="Genomic_DNA"/>
</dbReference>
<reference evidence="2" key="1">
    <citation type="submission" date="2022-03" db="EMBL/GenBank/DDBJ databases">
        <title>Genomic analyses of argali, domestic sheep and their hybrids provide insights into chromosomal evolution, heterosis and genetic basis of agronomic traits.</title>
        <authorList>
            <person name="Li M."/>
        </authorList>
    </citation>
    <scope>NUCLEOTIDE SEQUENCE</scope>
    <source>
        <strain evidence="2">CAU-MHL-2022a</strain>
        <tissue evidence="2">Skin</tissue>
    </source>
</reference>
<dbReference type="GO" id="GO:0008381">
    <property type="term" value="F:mechanosensitive monoatomic ion channel activity"/>
    <property type="evidence" value="ECO:0007669"/>
    <property type="project" value="InterPro"/>
</dbReference>
<sequence>FGFFPWNKNVELNKDKPFHPLNIIGAKKKDAYVLYDLIQVLALSSHHSSLKCHGLWDEDDIMDSGSEKVDLGNEFSLSHGKKASSNLLKSINLAMAMDAVHMAFPEQLATVWRKCSSSGSQTSQGSGFSSNRSKRGIVLWCHCKDP</sequence>